<evidence type="ECO:0000256" key="3">
    <source>
        <dbReference type="ARBA" id="ARBA00022676"/>
    </source>
</evidence>
<keyword evidence="3" id="KW-0328">Glycosyltransferase</keyword>
<evidence type="ECO:0000313" key="11">
    <source>
        <dbReference type="Proteomes" id="UP000594468"/>
    </source>
</evidence>
<dbReference type="InterPro" id="IPR050297">
    <property type="entry name" value="LipidA_mod_glycosyltrf_83"/>
</dbReference>
<proteinExistence type="predicted"/>
<evidence type="ECO:0000256" key="4">
    <source>
        <dbReference type="ARBA" id="ARBA00022679"/>
    </source>
</evidence>
<feature type="transmembrane region" description="Helical" evidence="8">
    <location>
        <begin position="132"/>
        <end position="151"/>
    </location>
</feature>
<accession>A0A7S8E9J3</accession>
<feature type="transmembrane region" description="Helical" evidence="8">
    <location>
        <begin position="202"/>
        <end position="222"/>
    </location>
</feature>
<evidence type="ECO:0000313" key="10">
    <source>
        <dbReference type="EMBL" id="QPC82908.1"/>
    </source>
</evidence>
<keyword evidence="2" id="KW-1003">Cell membrane</keyword>
<feature type="transmembrane region" description="Helical" evidence="8">
    <location>
        <begin position="243"/>
        <end position="265"/>
    </location>
</feature>
<evidence type="ECO:0000256" key="8">
    <source>
        <dbReference type="SAM" id="Phobius"/>
    </source>
</evidence>
<gene>
    <name evidence="10" type="ORF">G4Y79_00620</name>
</gene>
<feature type="transmembrane region" description="Helical" evidence="8">
    <location>
        <begin position="305"/>
        <end position="321"/>
    </location>
</feature>
<dbReference type="EMBL" id="CP062983">
    <property type="protein sequence ID" value="QPC82908.1"/>
    <property type="molecule type" value="Genomic_DNA"/>
</dbReference>
<feature type="transmembrane region" description="Helical" evidence="8">
    <location>
        <begin position="158"/>
        <end position="190"/>
    </location>
</feature>
<keyword evidence="5 8" id="KW-0812">Transmembrane</keyword>
<evidence type="ECO:0000256" key="5">
    <source>
        <dbReference type="ARBA" id="ARBA00022692"/>
    </source>
</evidence>
<dbReference type="Pfam" id="PF13231">
    <property type="entry name" value="PMT_2"/>
    <property type="match status" value="1"/>
</dbReference>
<feature type="transmembrane region" description="Helical" evidence="8">
    <location>
        <begin position="7"/>
        <end position="25"/>
    </location>
</feature>
<evidence type="ECO:0000256" key="1">
    <source>
        <dbReference type="ARBA" id="ARBA00004651"/>
    </source>
</evidence>
<dbReference type="RefSeq" id="WP_195170977.1">
    <property type="nucleotide sequence ID" value="NZ_CP062983.1"/>
</dbReference>
<name>A0A7S8E9J3_9CHLR</name>
<dbReference type="KEGG" id="pmet:G4Y79_00620"/>
<dbReference type="GO" id="GO:0009103">
    <property type="term" value="P:lipopolysaccharide biosynthetic process"/>
    <property type="evidence" value="ECO:0007669"/>
    <property type="project" value="UniProtKB-ARBA"/>
</dbReference>
<evidence type="ECO:0000256" key="7">
    <source>
        <dbReference type="ARBA" id="ARBA00023136"/>
    </source>
</evidence>
<feature type="transmembrane region" description="Helical" evidence="8">
    <location>
        <begin position="327"/>
        <end position="346"/>
    </location>
</feature>
<comment type="subcellular location">
    <subcellularLocation>
        <location evidence="1">Cell membrane</location>
        <topology evidence="1">Multi-pass membrane protein</topology>
    </subcellularLocation>
</comment>
<dbReference type="GO" id="GO:0005886">
    <property type="term" value="C:plasma membrane"/>
    <property type="evidence" value="ECO:0007669"/>
    <property type="project" value="UniProtKB-SubCell"/>
</dbReference>
<dbReference type="Proteomes" id="UP000594468">
    <property type="component" value="Chromosome"/>
</dbReference>
<evidence type="ECO:0000256" key="6">
    <source>
        <dbReference type="ARBA" id="ARBA00022989"/>
    </source>
</evidence>
<dbReference type="AlphaFoldDB" id="A0A7S8E9J3"/>
<feature type="transmembrane region" description="Helical" evidence="8">
    <location>
        <begin position="79"/>
        <end position="97"/>
    </location>
</feature>
<keyword evidence="11" id="KW-1185">Reference proteome</keyword>
<dbReference type="InterPro" id="IPR038731">
    <property type="entry name" value="RgtA/B/C-like"/>
</dbReference>
<dbReference type="PANTHER" id="PTHR33908">
    <property type="entry name" value="MANNOSYLTRANSFERASE YKCB-RELATED"/>
    <property type="match status" value="1"/>
</dbReference>
<reference evidence="10 11" key="1">
    <citation type="submission" date="2020-02" db="EMBL/GenBank/DDBJ databases">
        <authorList>
            <person name="Zheng R.K."/>
            <person name="Sun C.M."/>
        </authorList>
    </citation>
    <scope>NUCLEOTIDE SEQUENCE [LARGE SCALE GENOMIC DNA]</scope>
    <source>
        <strain evidence="11">rifampicinis</strain>
    </source>
</reference>
<dbReference type="GO" id="GO:0016763">
    <property type="term" value="F:pentosyltransferase activity"/>
    <property type="evidence" value="ECO:0007669"/>
    <property type="project" value="TreeGrafter"/>
</dbReference>
<evidence type="ECO:0000259" key="9">
    <source>
        <dbReference type="Pfam" id="PF13231"/>
    </source>
</evidence>
<organism evidence="10 11">
    <name type="scientific">Phototrophicus methaneseepsis</name>
    <dbReference type="NCBI Taxonomy" id="2710758"/>
    <lineage>
        <taxon>Bacteria</taxon>
        <taxon>Bacillati</taxon>
        <taxon>Chloroflexota</taxon>
        <taxon>Candidatus Thermofontia</taxon>
        <taxon>Phototrophicales</taxon>
        <taxon>Phototrophicaceae</taxon>
        <taxon>Phototrophicus</taxon>
    </lineage>
</organism>
<feature type="transmembrane region" description="Helical" evidence="8">
    <location>
        <begin position="277"/>
        <end position="293"/>
    </location>
</feature>
<keyword evidence="7 8" id="KW-0472">Membrane</keyword>
<feature type="domain" description="Glycosyltransferase RgtA/B/C/D-like" evidence="9">
    <location>
        <begin position="59"/>
        <end position="215"/>
    </location>
</feature>
<sequence>MTKKVRILFWMTIILLLAAMVRIIGSTHFSLWTDEGWTTWFVQDWSPQYTALRLIRSRHPPLYFMTLAGWQNLAGNTHIALRFLEIGAGVITTAIVYRLTADHYGKRAGIYAAALFSVLDIATYYNQEVRHYGWLTMAALWTTFVFFRFIHNPNRRRWLLYVFSVTLLMLTHYLGGLIVLVQVFFAMVLWRVPHATKRKIVWAWFFAFLLYTPWLPTFFYSYGNVERGVGGFPGSYTNSLEDVMILLGMLFGGQLALLGSMYLIGLLNVRRWRLPDLYFLLTGIGFFAGMVVLNDWRGTLTPRMISFLVPSLMIFCGYGITQLPKRYQPVILGVSVLLSVVTAPVIQPRVNLPDPVAYLEEQYTPGDLIILEMGRTDFAATYEVQQALGSPEILASTWVTDPPAFINEITPALEAHQRVWVMHWVHAAIALPRLQENYLGYQLVAHETFENAPEVPIADKEVDIYLFERLDDTPVATFDETIVLQDAIYGESLQPGTPLYVDLWWQTNAALDRDYSVGLYLRDSNGAVVAQVDGPLAERPSSQWQPGELMNQRYALTLPEAPGTYSLGSSVYYYETPDSPLQAEDGPVVSLGEVIVTQP</sequence>
<evidence type="ECO:0000256" key="2">
    <source>
        <dbReference type="ARBA" id="ARBA00022475"/>
    </source>
</evidence>
<dbReference type="PANTHER" id="PTHR33908:SF11">
    <property type="entry name" value="MEMBRANE PROTEIN"/>
    <property type="match status" value="1"/>
</dbReference>
<keyword evidence="6 8" id="KW-1133">Transmembrane helix</keyword>
<protein>
    <submittedName>
        <fullName evidence="10">Glycosyltransferase family 39 protein</fullName>
    </submittedName>
</protein>
<keyword evidence="4 10" id="KW-0808">Transferase</keyword>